<dbReference type="AlphaFoldDB" id="A0A0E9XEY8"/>
<feature type="chain" id="PRO_5002435445" description="Secreted protein" evidence="1">
    <location>
        <begin position="28"/>
        <end position="85"/>
    </location>
</feature>
<feature type="signal peptide" evidence="1">
    <location>
        <begin position="1"/>
        <end position="27"/>
    </location>
</feature>
<name>A0A0E9XEY8_ANGAN</name>
<keyword evidence="1" id="KW-0732">Signal</keyword>
<proteinExistence type="predicted"/>
<sequence>MFCCLFSYSEMSLVFVVALLLKRVTDGTLPGLRAQTPACCAQPFSPASCATYKGDVLSHLSHNKLLYTACFNKKYIWRKNNRRKE</sequence>
<evidence type="ECO:0000313" key="2">
    <source>
        <dbReference type="EMBL" id="JAI01283.1"/>
    </source>
</evidence>
<organism evidence="2">
    <name type="scientific">Anguilla anguilla</name>
    <name type="common">European freshwater eel</name>
    <name type="synonym">Muraena anguilla</name>
    <dbReference type="NCBI Taxonomy" id="7936"/>
    <lineage>
        <taxon>Eukaryota</taxon>
        <taxon>Metazoa</taxon>
        <taxon>Chordata</taxon>
        <taxon>Craniata</taxon>
        <taxon>Vertebrata</taxon>
        <taxon>Euteleostomi</taxon>
        <taxon>Actinopterygii</taxon>
        <taxon>Neopterygii</taxon>
        <taxon>Teleostei</taxon>
        <taxon>Anguilliformes</taxon>
        <taxon>Anguillidae</taxon>
        <taxon>Anguilla</taxon>
    </lineage>
</organism>
<evidence type="ECO:0008006" key="3">
    <source>
        <dbReference type="Google" id="ProtNLM"/>
    </source>
</evidence>
<dbReference type="EMBL" id="GBXM01007295">
    <property type="protein sequence ID" value="JAI01283.1"/>
    <property type="molecule type" value="Transcribed_RNA"/>
</dbReference>
<protein>
    <recommendedName>
        <fullName evidence="3">Secreted protein</fullName>
    </recommendedName>
</protein>
<reference evidence="2" key="1">
    <citation type="submission" date="2014-11" db="EMBL/GenBank/DDBJ databases">
        <authorList>
            <person name="Amaro Gonzalez C."/>
        </authorList>
    </citation>
    <scope>NUCLEOTIDE SEQUENCE</scope>
</reference>
<reference evidence="2" key="2">
    <citation type="journal article" date="2015" name="Fish Shellfish Immunol.">
        <title>Early steps in the European eel (Anguilla anguilla)-Vibrio vulnificus interaction in the gills: Role of the RtxA13 toxin.</title>
        <authorList>
            <person name="Callol A."/>
            <person name="Pajuelo D."/>
            <person name="Ebbesson L."/>
            <person name="Teles M."/>
            <person name="MacKenzie S."/>
            <person name="Amaro C."/>
        </authorList>
    </citation>
    <scope>NUCLEOTIDE SEQUENCE</scope>
</reference>
<accession>A0A0E9XEY8</accession>
<evidence type="ECO:0000256" key="1">
    <source>
        <dbReference type="SAM" id="SignalP"/>
    </source>
</evidence>